<accession>A0A5B9NEV2</accession>
<evidence type="ECO:0000313" key="2">
    <source>
        <dbReference type="Proteomes" id="UP000323235"/>
    </source>
</evidence>
<dbReference type="Proteomes" id="UP000323235">
    <property type="component" value="Segment"/>
</dbReference>
<evidence type="ECO:0000313" key="1">
    <source>
        <dbReference type="EMBL" id="QEG09333.1"/>
    </source>
</evidence>
<sequence length="513" mass="53456">MADCAINKIDSNITGLAYAEEECLKQLPASVTWYGLEPNSYSDFGGELSTVARAPIDPSRQNKKGTITDLDASGGFNSDFTKSNLTRILQGFFFADARELPSTAPMNAAAIAISAVDAATKTYTVASGGAAFAANMLVNATGFANAANNGLKTVASSTATTVVVNETLIDEAAPPAGVKLEVVGRQLAAADANIAVTSGVASLVVTAGDFTTMSELFPGRWVFIGGDAASNRFANNVGYARIKSVSAKALVFDDTTFAAATETGTGKSIRLFVGVVIKNEKDPALIKRRSYNIERTLGNGENGVQCEYLEGAVANEFTLNIPQADKLNADLTFIACDNTHRSGDPGDEQKAGTRISAPGEDAYNTSSDIYRIKMAVHDDTSSNPAALFGYVSEANVSINNNVSPNKAVGILGAFDTTAGNFEVGGSITAYFTTVAAVKAVRANADVGLSVISAAKNAGFIFDIPLLGLGGGRLNVEKDAPITVPLEPAGAENENGYTMLYEVFSYLPTVAMPD</sequence>
<dbReference type="EMBL" id="MN062187">
    <property type="protein sequence ID" value="QEG09333.1"/>
    <property type="molecule type" value="Genomic_DNA"/>
</dbReference>
<protein>
    <submittedName>
        <fullName evidence="1">Major tail protein</fullName>
    </submittedName>
</protein>
<keyword evidence="2" id="KW-1185">Reference proteome</keyword>
<dbReference type="InterPro" id="IPR044000">
    <property type="entry name" value="Phage_tube_2"/>
</dbReference>
<proteinExistence type="predicted"/>
<dbReference type="Pfam" id="PF18906">
    <property type="entry name" value="Phage_tube_2"/>
    <property type="match status" value="1"/>
</dbReference>
<organism evidence="1 2">
    <name type="scientific">Xanthomonas phage Samson</name>
    <dbReference type="NCBI Taxonomy" id="2596676"/>
    <lineage>
        <taxon>Viruses</taxon>
        <taxon>Duplodnaviria</taxon>
        <taxon>Heunggongvirae</taxon>
        <taxon>Uroviricota</taxon>
        <taxon>Caudoviricetes</taxon>
        <taxon>Jondennisvirinae</taxon>
        <taxon>Septimatrevirus</taxon>
        <taxon>Septimatrevirus samson</taxon>
    </lineage>
</organism>
<reference evidence="2" key="1">
    <citation type="submission" date="2019-06" db="EMBL/GenBank/DDBJ databases">
        <title>Complete Genome Sequence of Xanthomonas spp. Siphophage Samson.</title>
        <authorList>
            <person name="Clark S."/>
            <person name="Le T."/>
            <person name="Moreland R."/>
            <person name="Gonzalez C.F."/>
            <person name="Liu M."/>
            <person name="Ramsey J."/>
        </authorList>
    </citation>
    <scope>NUCLEOTIDE SEQUENCE [LARGE SCALE GENOMIC DNA]</scope>
</reference>
<name>A0A5B9NEV2_9CAUD</name>
<gene>
    <name evidence="1" type="ORF">Samson_017</name>
</gene>